<feature type="active site" description="O-(5'-phospho-DNA)-serine intermediate" evidence="4 5">
    <location>
        <position position="10"/>
    </location>
</feature>
<name>A0A101XT53_9BACL</name>
<evidence type="ECO:0000256" key="6">
    <source>
        <dbReference type="SAM" id="Coils"/>
    </source>
</evidence>
<dbReference type="GO" id="GO:0000150">
    <property type="term" value="F:DNA strand exchange activity"/>
    <property type="evidence" value="ECO:0007669"/>
    <property type="project" value="InterPro"/>
</dbReference>
<evidence type="ECO:0000256" key="2">
    <source>
        <dbReference type="ARBA" id="ARBA00023125"/>
    </source>
</evidence>
<evidence type="ECO:0000313" key="9">
    <source>
        <dbReference type="EMBL" id="KUO97112.1"/>
    </source>
</evidence>
<dbReference type="SUPFAM" id="SSF53041">
    <property type="entry name" value="Resolvase-like"/>
    <property type="match status" value="1"/>
</dbReference>
<dbReference type="Proteomes" id="UP000053557">
    <property type="component" value="Unassembled WGS sequence"/>
</dbReference>
<dbReference type="GO" id="GO:0003677">
    <property type="term" value="F:DNA binding"/>
    <property type="evidence" value="ECO:0007669"/>
    <property type="project" value="UniProtKB-KW"/>
</dbReference>
<evidence type="ECO:0008006" key="11">
    <source>
        <dbReference type="Google" id="ProtNLM"/>
    </source>
</evidence>
<dbReference type="AlphaFoldDB" id="A0A101XT53"/>
<evidence type="ECO:0000256" key="5">
    <source>
        <dbReference type="PROSITE-ProRule" id="PRU10137"/>
    </source>
</evidence>
<dbReference type="Pfam" id="PF07508">
    <property type="entry name" value="Recombinase"/>
    <property type="match status" value="1"/>
</dbReference>
<dbReference type="PANTHER" id="PTHR30461:SF23">
    <property type="entry name" value="DNA RECOMBINASE-RELATED"/>
    <property type="match status" value="1"/>
</dbReference>
<dbReference type="Gene3D" id="3.90.1750.20">
    <property type="entry name" value="Putative Large Serine Recombinase, Chain B, Domain 2"/>
    <property type="match status" value="1"/>
</dbReference>
<reference evidence="9 10" key="1">
    <citation type="submission" date="2015-12" db="EMBL/GenBank/DDBJ databases">
        <title>Draft genome sequence of Acidibacillus ferrooxidans ITV001, isolated from a chalcopyrite acid mine drainage site in Brazil.</title>
        <authorList>
            <person name="Dall'Agnol H."/>
            <person name="Nancucheo I."/>
            <person name="Johnson B."/>
            <person name="Oliveira R."/>
            <person name="Leite L."/>
            <person name="Pylro V."/>
            <person name="Nunes G.L."/>
            <person name="Tzotzos G."/>
            <person name="Fernandes G.R."/>
            <person name="Dutra J."/>
            <person name="Orellana S.C."/>
            <person name="Oliveira G."/>
        </authorList>
    </citation>
    <scope>NUCLEOTIDE SEQUENCE [LARGE SCALE GENOMIC DNA]</scope>
    <source>
        <strain evidence="10">ITV01</strain>
    </source>
</reference>
<dbReference type="SMART" id="SM00857">
    <property type="entry name" value="Resolvase"/>
    <property type="match status" value="1"/>
</dbReference>
<dbReference type="Pfam" id="PF00239">
    <property type="entry name" value="Resolvase"/>
    <property type="match status" value="1"/>
</dbReference>
<keyword evidence="1" id="KW-0229">DNA integration</keyword>
<keyword evidence="6" id="KW-0175">Coiled coil</keyword>
<feature type="coiled-coil region" evidence="6">
    <location>
        <begin position="387"/>
        <end position="448"/>
    </location>
</feature>
<comment type="caution">
    <text evidence="9">The sequence shown here is derived from an EMBL/GenBank/DDBJ whole genome shotgun (WGS) entry which is preliminary data.</text>
</comment>
<dbReference type="InterPro" id="IPR050639">
    <property type="entry name" value="SSR_resolvase"/>
</dbReference>
<gene>
    <name evidence="9" type="ORF">ATW55_12440</name>
</gene>
<evidence type="ECO:0000256" key="4">
    <source>
        <dbReference type="PIRSR" id="PIRSR606118-50"/>
    </source>
</evidence>
<keyword evidence="3" id="KW-0233">DNA recombination</keyword>
<dbReference type="InterPro" id="IPR006118">
    <property type="entry name" value="Recombinase_CS"/>
</dbReference>
<dbReference type="InterPro" id="IPR036162">
    <property type="entry name" value="Resolvase-like_N_sf"/>
</dbReference>
<feature type="domain" description="Resolvase/invertase-type recombinase catalytic" evidence="7">
    <location>
        <begin position="2"/>
        <end position="153"/>
    </location>
</feature>
<protein>
    <recommendedName>
        <fullName evidence="11">Recombinase family protein</fullName>
    </recommendedName>
</protein>
<organism evidence="9 10">
    <name type="scientific">Ferroacidibacillus organovorans</name>
    <dbReference type="NCBI Taxonomy" id="1765683"/>
    <lineage>
        <taxon>Bacteria</taxon>
        <taxon>Bacillati</taxon>
        <taxon>Bacillota</taxon>
        <taxon>Bacilli</taxon>
        <taxon>Bacillales</taxon>
        <taxon>Alicyclobacillaceae</taxon>
        <taxon>Ferroacidibacillus</taxon>
    </lineage>
</organism>
<sequence length="507" mass="57305">MRCAIYARVSTDRQGESVDHQVSLLREFAKRKGADWEVLDHLIFEDEGISATKTSIWTRPAMRRLMEAAEKSEVDVVLFKGISRLARNTQEALDVLDRLRARGLRVLSYEESYDSAKENSNFMFTMHAAIAEYEAEKIGVRVRLGNKEKAKSGRWVGGTPPDGYRVGSDGHLVPDEARAPLIHAIFSRYALDGVSCAAIARELNARGEKTSAGNPFSQTAVARILDNEVYAGHLIYNRRTDRTVRDYDSDVPGKKKERRMPNARTDWVVVHGAHPSLVPQGLIQMAQMRRGRARRQAPRTRHLLTGILACGCCHAPMIAQVKRSKKRIYRYYVCRTYHHAGRRACAQASVPAEALESYVFTRLSERLREVGIPALAQVVKSARVKESERIKRARERVDAQLARLTEAWIAAQTDDVLASQAASIRTRIARLTAERDALFARMAQDEARRDESVHEIYARLVDLAQDEPAMSRYWLRMFIASLVMRDRTLLIQYTFSSSGDTPIHGNV</sequence>
<dbReference type="RefSeq" id="WP_067711585.1">
    <property type="nucleotide sequence ID" value="NZ_LPVJ01000006.1"/>
</dbReference>
<dbReference type="InterPro" id="IPR025827">
    <property type="entry name" value="Zn_ribbon_recom_dom"/>
</dbReference>
<dbReference type="Gene3D" id="3.40.50.1390">
    <property type="entry name" value="Resolvase, N-terminal catalytic domain"/>
    <property type="match status" value="1"/>
</dbReference>
<dbReference type="InterPro" id="IPR038109">
    <property type="entry name" value="DNA_bind_recomb_sf"/>
</dbReference>
<dbReference type="OrthoDB" id="9811097at2"/>
<evidence type="ECO:0000313" key="10">
    <source>
        <dbReference type="Proteomes" id="UP000053557"/>
    </source>
</evidence>
<dbReference type="PROSITE" id="PS51736">
    <property type="entry name" value="RECOMBINASES_3"/>
    <property type="match status" value="1"/>
</dbReference>
<accession>A0A101XT53</accession>
<evidence type="ECO:0000256" key="3">
    <source>
        <dbReference type="ARBA" id="ARBA00023172"/>
    </source>
</evidence>
<evidence type="ECO:0000259" key="8">
    <source>
        <dbReference type="PROSITE" id="PS51737"/>
    </source>
</evidence>
<dbReference type="InterPro" id="IPR006119">
    <property type="entry name" value="Resolv_N"/>
</dbReference>
<evidence type="ECO:0000259" key="7">
    <source>
        <dbReference type="PROSITE" id="PS51736"/>
    </source>
</evidence>
<dbReference type="GO" id="GO:0015074">
    <property type="term" value="P:DNA integration"/>
    <property type="evidence" value="ECO:0007669"/>
    <property type="project" value="UniProtKB-KW"/>
</dbReference>
<dbReference type="Pfam" id="PF13408">
    <property type="entry name" value="Zn_ribbon_recom"/>
    <property type="match status" value="1"/>
</dbReference>
<keyword evidence="2" id="KW-0238">DNA-binding</keyword>
<proteinExistence type="predicted"/>
<dbReference type="EMBL" id="LPVJ01000006">
    <property type="protein sequence ID" value="KUO97112.1"/>
    <property type="molecule type" value="Genomic_DNA"/>
</dbReference>
<dbReference type="PANTHER" id="PTHR30461">
    <property type="entry name" value="DNA-INVERTASE FROM LAMBDOID PROPHAGE"/>
    <property type="match status" value="1"/>
</dbReference>
<evidence type="ECO:0000256" key="1">
    <source>
        <dbReference type="ARBA" id="ARBA00022908"/>
    </source>
</evidence>
<dbReference type="InterPro" id="IPR011109">
    <property type="entry name" value="DNA_bind_recombinase_dom"/>
</dbReference>
<feature type="domain" description="Recombinase" evidence="8">
    <location>
        <begin position="161"/>
        <end position="296"/>
    </location>
</feature>
<keyword evidence="10" id="KW-1185">Reference proteome</keyword>
<dbReference type="PROSITE" id="PS51737">
    <property type="entry name" value="RECOMBINASE_DNA_BIND"/>
    <property type="match status" value="1"/>
</dbReference>
<dbReference type="CDD" id="cd00338">
    <property type="entry name" value="Ser_Recombinase"/>
    <property type="match status" value="1"/>
</dbReference>
<dbReference type="PROSITE" id="PS00397">
    <property type="entry name" value="RECOMBINASES_1"/>
    <property type="match status" value="1"/>
</dbReference>